<dbReference type="GO" id="GO:0009306">
    <property type="term" value="P:protein secretion"/>
    <property type="evidence" value="ECO:0007669"/>
    <property type="project" value="InterPro"/>
</dbReference>
<accession>A0A2S6INR5</accession>
<dbReference type="EMBL" id="PTJE01000002">
    <property type="protein sequence ID" value="PPK95902.1"/>
    <property type="molecule type" value="Genomic_DNA"/>
</dbReference>
<dbReference type="GO" id="GO:0005886">
    <property type="term" value="C:plasma membrane"/>
    <property type="evidence" value="ECO:0007669"/>
    <property type="project" value="InterPro"/>
</dbReference>
<feature type="region of interest" description="Disordered" evidence="5">
    <location>
        <begin position="1677"/>
        <end position="1704"/>
    </location>
</feature>
<reference evidence="8 9" key="1">
    <citation type="submission" date="2018-02" db="EMBL/GenBank/DDBJ databases">
        <title>Genomic Encyclopedia of Archaeal and Bacterial Type Strains, Phase II (KMG-II): from individual species to whole genera.</title>
        <authorList>
            <person name="Goeker M."/>
        </authorList>
    </citation>
    <scope>NUCLEOTIDE SEQUENCE [LARGE SCALE GENOMIC DNA]</scope>
    <source>
        <strain evidence="8 9">DSM 16809</strain>
    </source>
</reference>
<evidence type="ECO:0000256" key="2">
    <source>
        <dbReference type="ARBA" id="ARBA00022692"/>
    </source>
</evidence>
<keyword evidence="4 6" id="KW-0472">Membrane</keyword>
<evidence type="ECO:0000256" key="4">
    <source>
        <dbReference type="ARBA" id="ARBA00023136"/>
    </source>
</evidence>
<evidence type="ECO:0000256" key="3">
    <source>
        <dbReference type="ARBA" id="ARBA00022989"/>
    </source>
</evidence>
<comment type="caution">
    <text evidence="8">The sequence shown here is derived from an EMBL/GenBank/DDBJ whole genome shotgun (WGS) entry which is preliminary data.</text>
</comment>
<evidence type="ECO:0000256" key="1">
    <source>
        <dbReference type="ARBA" id="ARBA00004167"/>
    </source>
</evidence>
<evidence type="ECO:0000313" key="8">
    <source>
        <dbReference type="EMBL" id="PPK95902.1"/>
    </source>
</evidence>
<organism evidence="8 9">
    <name type="scientific">Nonlabens xylanidelens</name>
    <dbReference type="NCBI Taxonomy" id="191564"/>
    <lineage>
        <taxon>Bacteria</taxon>
        <taxon>Pseudomonadati</taxon>
        <taxon>Bacteroidota</taxon>
        <taxon>Flavobacteriia</taxon>
        <taxon>Flavobacteriales</taxon>
        <taxon>Flavobacteriaceae</taxon>
        <taxon>Nonlabens</taxon>
    </lineage>
</organism>
<keyword evidence="3 6" id="KW-1133">Transmembrane helix</keyword>
<sequence length="1704" mass="186642">MAEKEDIKTPQKGKKYRWLRRIARTMLGILIVLILLLLFIRSPWGQSIIIDQAVSYVKSKTGTDVQLDGAFITFDGDIRVEGLYLGDVKNDTLVYSKSLEANIALLPLIKGSVFKIDDVEWHGLTARVKRVDSVSGFNYEFLIDAFATTPDTTATSEPLDIKIGTIYLSNFDIIYKDQVDEMDASANFDELFLEMNTLDLDKMIVDIETLTLKNAVVNYEKDVVTAFAKAEQDTDPTKDTNLAEAITDSADDSPFPLLKAGKIRLDNVVMNYNSEPDGIVLRTDFGIMETSIPKANVEGSDILVSYFNLEDSNVAVHMSDVAANTTAPVESNEPTTFEWPDMKVALKKLDFKNNNFLYTVNGALPSGNELNPDAISLQDITVGLSDFNLGDHKAAVIINELKLKEISGLSVNDFKGSISITDEKLDVSNLYASVNKSSLSADLNLGYPNLDALINNPESLNVQINVPQYNFDLSDVYAFVPELEQNEYVSKLAQKPFNGKLITSGSTRNINLDSFIVNWGAATSINASGRLQNVTDVDQLSFNIDSINAVTTRATILNFIKEDELGITLPENARLNASAFGTITDVKTKVNLATSYGAVALDGSFKNDKNIEFNAGVKLDTLNLNKMLAMEGLGNLSLELKTSGSGNDISTLDAVLKGEILEFAYNGYPLKNIPIEGKMKNGKGDVSTEYRDDNINISLTADATLDTDITKANAQINVVGVDLRAFGITSQNVKAAGNIGVSYEGDGVNYKVNSTIGDGIAVFDNQSYLLGNVDVAAFVQPDSTSVDIHNKMLDLELRSNVDPENLTVALDRHINRYLTTSTAMDTAQPVVMKIKGNISPAPILRDVILPGLQALDTINIAVDFDEKERRLNSDVKVAYLKYADSEVDSLVISSASDAQNLKFQLGFKKIASGPVNIKRTAMTGIVAGNTLNLDFTSYDDEEKLMHFASTLSRKRDQNGLENLIFNLSVDDLILNKQPWTIPSNNEIAVGESKVLFNDFKLTNGDQSIELRSDRPNTTNEHVAMLINNFRLQGLLSFLNSDEKLATGKVNGEFVLDDIYGATGFIADLQIEDFHAMETPLGILKLDAKSLDASKYDMNMSVKGEDVDIVLDGDYEANEVAAKLNLDLDINKVAMSTLAGISDGFLKDGSGSINGTFKVAGTTVDPEYDGVLKFNNATASVSMLDTSFTFKNEEIKIDNDGIYMDQLSITDANGNPFIIDGTVGTENLLQPTLDLDLKAVNFTALNSTEKDNDLYYGKATFDASAKITGNTDVPVIDLDVTVKNVTDVTYVLPATELDVVERDGIVQFVNKVNPDAILTQTEEESATLTGFDVTASFKVRKDAKVTIIIDPDTGDQLQVSGDADLKFRMTPNGRMTLAGRYEISEGFYQFNLYDIVSRRFDLAKGGSVTWSGDPFDAILDVSAIYKVETSASAIMASQTSGADLATQEKYRQRLPFVVYLNIDGELLKPEISFKLDLPEDEQGALGGEVYSRLQQVNTQDQELNKQVFSLLVLNKFFPTSGTDGSNGGTATIARDNLNQALSDQLNQYGGQLLGKTGIDFNFGLDSYTDYASGSGQERTQLDVTASKKLLDDRLIVSVGSEVDIQGSAQDGEEVPVIGNVSLEYLLTQAGQWRLKGFRRNQYDNVVDGQLVVSGISLIFTKEFNEFKNLFAKTVLAEDQKARKEEEEELKKKEDSESKTTEENKN</sequence>
<gene>
    <name evidence="8" type="ORF">LY01_01495</name>
</gene>
<comment type="subcellular location">
    <subcellularLocation>
        <location evidence="1">Membrane</location>
        <topology evidence="1">Single-pass membrane protein</topology>
    </subcellularLocation>
</comment>
<name>A0A2S6INR5_9FLAO</name>
<proteinExistence type="predicted"/>
<evidence type="ECO:0000313" key="9">
    <source>
        <dbReference type="Proteomes" id="UP000239002"/>
    </source>
</evidence>
<keyword evidence="9" id="KW-1185">Reference proteome</keyword>
<dbReference type="Pfam" id="PF04357">
    <property type="entry name" value="TamB"/>
    <property type="match status" value="1"/>
</dbReference>
<dbReference type="Proteomes" id="UP000239002">
    <property type="component" value="Unassembled WGS sequence"/>
</dbReference>
<dbReference type="InterPro" id="IPR007452">
    <property type="entry name" value="TamB_C"/>
</dbReference>
<feature type="domain" description="Translocation and assembly module TamB C-terminal" evidence="7">
    <location>
        <begin position="1205"/>
        <end position="1662"/>
    </location>
</feature>
<evidence type="ECO:0000256" key="6">
    <source>
        <dbReference type="SAM" id="Phobius"/>
    </source>
</evidence>
<evidence type="ECO:0000259" key="7">
    <source>
        <dbReference type="Pfam" id="PF04357"/>
    </source>
</evidence>
<keyword evidence="2 6" id="KW-0812">Transmembrane</keyword>
<dbReference type="RefSeq" id="WP_211289280.1">
    <property type="nucleotide sequence ID" value="NZ_MQVW01000002.1"/>
</dbReference>
<protein>
    <submittedName>
        <fullName evidence="8">Autotransporter translocation and assembly factor TamB</fullName>
    </submittedName>
</protein>
<evidence type="ECO:0000256" key="5">
    <source>
        <dbReference type="SAM" id="MobiDB-lite"/>
    </source>
</evidence>
<feature type="transmembrane region" description="Helical" evidence="6">
    <location>
        <begin position="21"/>
        <end position="40"/>
    </location>
</feature>